<sequence>MSLDKLDQRVARIGNCSGFYGDRLSAFREMLEGGPLDYLTGDYLAELTMLILGKDTFKDPNLGYARTFVRQAEDALGLALEKGVKVVVNAGGINPKGLAEKLAEVSNGLGLAPKIAYVAGDDIRSQTEALGLAHPTYGNPLTANAYLGAFGIASALDKGADLVVTGRVTDASVVVGPAIHHHGWTPESYDELAGAVIAGHIIECGTQAVGGNFSGFLELPAEARSRPFGFPIAEIAADGSMVITKHDGTGGAVTVDTVTAQLVYEIQTTKYLNPDVTVDLTTMRLEQEAPDRVKVTGVTGTLPPAKLKACLNYFAGYRNSMELILSGLNVEAKAAWVREQVERAWGEDGPARVVWSDVIQPDTDADSQEAASALLRITAFDNDATKVAKGFTGPVIEQVLGSYPGFAPMRMPGAGTAYGVYTPAYIERDVVEHTVVHHDGSVEVIADPATDPAPLDKSIGLRPSPYPSPADTLTRRVPLGTFVHGRSGDKGGDANIGLWVKNDGHPKYAERVTWLTKYLSPRKVRELIPEAADLDIEVYPLPNLGGVNILIHGLLDEGVAATARFDPQAKGLAEWVRGRTATIEGSLL</sequence>
<feature type="region of interest" description="Disordered" evidence="1">
    <location>
        <begin position="446"/>
        <end position="467"/>
    </location>
</feature>
<dbReference type="Proteomes" id="UP000295453">
    <property type="component" value="Unassembled WGS sequence"/>
</dbReference>
<dbReference type="PANTHER" id="PTHR47585">
    <property type="match status" value="1"/>
</dbReference>
<keyword evidence="5" id="KW-1185">Reference proteome</keyword>
<dbReference type="InterPro" id="IPR056362">
    <property type="entry name" value="AtuA-like_ferredoxin_dom"/>
</dbReference>
<evidence type="ECO:0000313" key="4">
    <source>
        <dbReference type="EMBL" id="TCJ29378.1"/>
    </source>
</evidence>
<evidence type="ECO:0000313" key="5">
    <source>
        <dbReference type="Proteomes" id="UP000295453"/>
    </source>
</evidence>
<name>A0A4R1CHG5_9ACTN</name>
<feature type="domain" description="AtuA-like ferredoxin-fold" evidence="3">
    <location>
        <begin position="478"/>
        <end position="576"/>
    </location>
</feature>
<gene>
    <name evidence="4" type="ORF">EPD65_06545</name>
</gene>
<organism evidence="4 5">
    <name type="scientific">Nocardioides jejuensis</name>
    <dbReference type="NCBI Taxonomy" id="2502782"/>
    <lineage>
        <taxon>Bacteria</taxon>
        <taxon>Bacillati</taxon>
        <taxon>Actinomycetota</taxon>
        <taxon>Actinomycetes</taxon>
        <taxon>Propionibacteriales</taxon>
        <taxon>Nocardioidaceae</taxon>
        <taxon>Nocardioides</taxon>
    </lineage>
</organism>
<dbReference type="InterPro" id="IPR010839">
    <property type="entry name" value="AtuA_N"/>
</dbReference>
<reference evidence="4 5" key="1">
    <citation type="submission" date="2019-03" db="EMBL/GenBank/DDBJ databases">
        <authorList>
            <person name="Kim M.K.M."/>
        </authorList>
    </citation>
    <scope>NUCLEOTIDE SEQUENCE [LARGE SCALE GENOMIC DNA]</scope>
    <source>
        <strain evidence="4 5">18JY15-6</strain>
    </source>
</reference>
<feature type="domain" description="Acyclic terpene utilisation N-terminal" evidence="2">
    <location>
        <begin position="12"/>
        <end position="436"/>
    </location>
</feature>
<dbReference type="OrthoDB" id="3959640at2"/>
<dbReference type="Pfam" id="PF07287">
    <property type="entry name" value="AtuA"/>
    <property type="match status" value="1"/>
</dbReference>
<dbReference type="PANTHER" id="PTHR47585:SF1">
    <property type="entry name" value="DUF1446 DOMAIN-CONTAINING PROTEIN"/>
    <property type="match status" value="1"/>
</dbReference>
<dbReference type="EMBL" id="SJZJ01000008">
    <property type="protein sequence ID" value="TCJ29378.1"/>
    <property type="molecule type" value="Genomic_DNA"/>
</dbReference>
<protein>
    <submittedName>
        <fullName evidence="4">DUF1446 domain-containing protein</fullName>
    </submittedName>
</protein>
<evidence type="ECO:0000259" key="2">
    <source>
        <dbReference type="Pfam" id="PF07287"/>
    </source>
</evidence>
<dbReference type="RefSeq" id="WP_131582401.1">
    <property type="nucleotide sequence ID" value="NZ_SJZJ01000008.1"/>
</dbReference>
<comment type="caution">
    <text evidence="4">The sequence shown here is derived from an EMBL/GenBank/DDBJ whole genome shotgun (WGS) entry which is preliminary data.</text>
</comment>
<accession>A0A4R1CHG5</accession>
<dbReference type="Pfam" id="PF23544">
    <property type="entry name" value="AtuA_ferredoxin"/>
    <property type="match status" value="1"/>
</dbReference>
<evidence type="ECO:0000256" key="1">
    <source>
        <dbReference type="SAM" id="MobiDB-lite"/>
    </source>
</evidence>
<dbReference type="AlphaFoldDB" id="A0A4R1CHG5"/>
<proteinExistence type="predicted"/>
<evidence type="ECO:0000259" key="3">
    <source>
        <dbReference type="Pfam" id="PF23544"/>
    </source>
</evidence>